<dbReference type="EMBL" id="RDBF01000003">
    <property type="protein sequence ID" value="RLV56405.1"/>
    <property type="molecule type" value="Genomic_DNA"/>
</dbReference>
<keyword evidence="8" id="KW-1185">Reference proteome</keyword>
<proteinExistence type="inferred from homology"/>
<dbReference type="GO" id="GO:0008299">
    <property type="term" value="P:isoprenoid biosynthetic process"/>
    <property type="evidence" value="ECO:0007669"/>
    <property type="project" value="InterPro"/>
</dbReference>
<dbReference type="RefSeq" id="WP_121793413.1">
    <property type="nucleotide sequence ID" value="NZ_RDBF01000003.1"/>
</dbReference>
<evidence type="ECO:0000256" key="4">
    <source>
        <dbReference type="ARBA" id="ARBA00022723"/>
    </source>
</evidence>
<evidence type="ECO:0000256" key="2">
    <source>
        <dbReference type="ARBA" id="ARBA00006706"/>
    </source>
</evidence>
<dbReference type="InterPro" id="IPR000092">
    <property type="entry name" value="Polyprenyl_synt"/>
</dbReference>
<gene>
    <name evidence="7" type="ORF">D9V41_04785</name>
</gene>
<evidence type="ECO:0000256" key="1">
    <source>
        <dbReference type="ARBA" id="ARBA00001946"/>
    </source>
</evidence>
<dbReference type="PANTHER" id="PTHR12001">
    <property type="entry name" value="GERANYLGERANYL PYROPHOSPHATE SYNTHASE"/>
    <property type="match status" value="1"/>
</dbReference>
<dbReference type="PANTHER" id="PTHR12001:SF69">
    <property type="entry name" value="ALL TRANS-POLYPRENYL-DIPHOSPHATE SYNTHASE PDSS1"/>
    <property type="match status" value="1"/>
</dbReference>
<dbReference type="SFLD" id="SFLDS00005">
    <property type="entry name" value="Isoprenoid_Synthase_Type_I"/>
    <property type="match status" value="1"/>
</dbReference>
<dbReference type="InterPro" id="IPR033749">
    <property type="entry name" value="Polyprenyl_synt_CS"/>
</dbReference>
<dbReference type="Gene3D" id="1.10.600.10">
    <property type="entry name" value="Farnesyl Diphosphate Synthase"/>
    <property type="match status" value="1"/>
</dbReference>
<comment type="similarity">
    <text evidence="2 6">Belongs to the FPP/GGPP synthase family.</text>
</comment>
<evidence type="ECO:0000256" key="5">
    <source>
        <dbReference type="ARBA" id="ARBA00022842"/>
    </source>
</evidence>
<dbReference type="GO" id="GO:0004659">
    <property type="term" value="F:prenyltransferase activity"/>
    <property type="evidence" value="ECO:0007669"/>
    <property type="project" value="InterPro"/>
</dbReference>
<sequence>MAVGVSFDDPGLTTRVQNGVDRVEELLARSVDSPEPFLAEAAAHLQRAGGKRFRPLLTVLCAEFGNPDSADVVPAAVVVELTHLATLYHDDVMDEAAVRRGAPSANARWDNSIAILVGDYLFAQASHLVAELGTEAVRIQAQTFARLVQGQIRETIGPADGEDPLQHYLDVVADKTGSLIATAALFGAKMSGASTQVQETLLEFGERIGIAFQLADDIIDIASESGDSGKTPGTDLREGVPTLPTLLVRRSTDPADARLRELLAGPITDEETVEATLAELRTHRAMDEARAYVHGEADASRALLDRLPESSARAALAELCDTVVTRLG</sequence>
<dbReference type="Proteomes" id="UP000282515">
    <property type="component" value="Unassembled WGS sequence"/>
</dbReference>
<dbReference type="AlphaFoldDB" id="A0A3L8PM45"/>
<dbReference type="PROSITE" id="PS00444">
    <property type="entry name" value="POLYPRENYL_SYNTHASE_2"/>
    <property type="match status" value="1"/>
</dbReference>
<keyword evidence="3 6" id="KW-0808">Transferase</keyword>
<dbReference type="CDD" id="cd00685">
    <property type="entry name" value="Trans_IPPS_HT"/>
    <property type="match status" value="1"/>
</dbReference>
<keyword evidence="5" id="KW-0460">Magnesium</keyword>
<dbReference type="SUPFAM" id="SSF48576">
    <property type="entry name" value="Terpenoid synthases"/>
    <property type="match status" value="1"/>
</dbReference>
<dbReference type="GO" id="GO:0046872">
    <property type="term" value="F:metal ion binding"/>
    <property type="evidence" value="ECO:0007669"/>
    <property type="project" value="UniProtKB-KW"/>
</dbReference>
<evidence type="ECO:0000313" key="8">
    <source>
        <dbReference type="Proteomes" id="UP000282515"/>
    </source>
</evidence>
<name>A0A3L8PM45_9ACTN</name>
<dbReference type="OrthoDB" id="4497239at2"/>
<organism evidence="7 8">
    <name type="scientific">Aeromicrobium phragmitis</name>
    <dbReference type="NCBI Taxonomy" id="2478914"/>
    <lineage>
        <taxon>Bacteria</taxon>
        <taxon>Bacillati</taxon>
        <taxon>Actinomycetota</taxon>
        <taxon>Actinomycetes</taxon>
        <taxon>Propionibacteriales</taxon>
        <taxon>Nocardioidaceae</taxon>
        <taxon>Aeromicrobium</taxon>
    </lineage>
</organism>
<evidence type="ECO:0000256" key="3">
    <source>
        <dbReference type="ARBA" id="ARBA00022679"/>
    </source>
</evidence>
<evidence type="ECO:0000256" key="6">
    <source>
        <dbReference type="RuleBase" id="RU004466"/>
    </source>
</evidence>
<dbReference type="InterPro" id="IPR008949">
    <property type="entry name" value="Isoprenoid_synthase_dom_sf"/>
</dbReference>
<comment type="caution">
    <text evidence="7">The sequence shown here is derived from an EMBL/GenBank/DDBJ whole genome shotgun (WGS) entry which is preliminary data.</text>
</comment>
<dbReference type="SFLD" id="SFLDG01017">
    <property type="entry name" value="Polyprenyl_Transferase_Like"/>
    <property type="match status" value="1"/>
</dbReference>
<accession>A0A3L8PM45</accession>
<dbReference type="Pfam" id="PF00348">
    <property type="entry name" value="polyprenyl_synt"/>
    <property type="match status" value="1"/>
</dbReference>
<reference evidence="7 8" key="1">
    <citation type="submission" date="2018-10" db="EMBL/GenBank/DDBJ databases">
        <title>Aeromicrobium sp. 9W16Y-2 whole genome shotgun sequence.</title>
        <authorList>
            <person name="Li F."/>
        </authorList>
    </citation>
    <scope>NUCLEOTIDE SEQUENCE [LARGE SCALE GENOMIC DNA]</scope>
    <source>
        <strain evidence="7 8">9W16Y-2</strain>
    </source>
</reference>
<evidence type="ECO:0000313" key="7">
    <source>
        <dbReference type="EMBL" id="RLV56405.1"/>
    </source>
</evidence>
<comment type="cofactor">
    <cofactor evidence="1">
        <name>Mg(2+)</name>
        <dbReference type="ChEBI" id="CHEBI:18420"/>
    </cofactor>
</comment>
<protein>
    <submittedName>
        <fullName evidence="7">Polyprenyl synthetase family protein</fullName>
    </submittedName>
</protein>
<keyword evidence="4" id="KW-0479">Metal-binding</keyword>